<dbReference type="Proteomes" id="UP000053989">
    <property type="component" value="Unassembled WGS sequence"/>
</dbReference>
<proteinExistence type="predicted"/>
<evidence type="ECO:0000313" key="2">
    <source>
        <dbReference type="EMBL" id="KIM61128.1"/>
    </source>
</evidence>
<reference evidence="2 3" key="1">
    <citation type="submission" date="2014-04" db="EMBL/GenBank/DDBJ databases">
        <authorList>
            <consortium name="DOE Joint Genome Institute"/>
            <person name="Kuo A."/>
            <person name="Kohler A."/>
            <person name="Nagy L.G."/>
            <person name="Floudas D."/>
            <person name="Copeland A."/>
            <person name="Barry K.W."/>
            <person name="Cichocki N."/>
            <person name="Veneault-Fourrey C."/>
            <person name="LaButti K."/>
            <person name="Lindquist E.A."/>
            <person name="Lipzen A."/>
            <person name="Lundell T."/>
            <person name="Morin E."/>
            <person name="Murat C."/>
            <person name="Sun H."/>
            <person name="Tunlid A."/>
            <person name="Henrissat B."/>
            <person name="Grigoriev I.V."/>
            <person name="Hibbett D.S."/>
            <person name="Martin F."/>
            <person name="Nordberg H.P."/>
            <person name="Cantor M.N."/>
            <person name="Hua S.X."/>
        </authorList>
    </citation>
    <scope>NUCLEOTIDE SEQUENCE [LARGE SCALE GENOMIC DNA]</scope>
    <source>
        <strain evidence="2 3">Foug A</strain>
    </source>
</reference>
<dbReference type="OrthoDB" id="2690721at2759"/>
<dbReference type="AlphaFoldDB" id="A0A0C2ZHN3"/>
<feature type="coiled-coil region" evidence="1">
    <location>
        <begin position="62"/>
        <end position="89"/>
    </location>
</feature>
<evidence type="ECO:0000256" key="1">
    <source>
        <dbReference type="SAM" id="Coils"/>
    </source>
</evidence>
<evidence type="ECO:0000313" key="3">
    <source>
        <dbReference type="Proteomes" id="UP000053989"/>
    </source>
</evidence>
<accession>A0A0C2ZHN3</accession>
<sequence length="565" mass="64285">MVRSEFEFPVLDWQWFCPRSAHQESPFLWPNERPRPIPSQALNQIMFYADQPRQYYPAADKLAEARVELDRLEKQEQALLAQLHIIRNAAQAQRTRIKELVKQIPTPISYLPNEILLQIIQLSLRSSINHGPNSTLAYYRLKKELAGVSRRWRDVILRSPVLWTTIKVTPAWGDSLIKTHITRSSQSPLDVDFCYWTAGKDMLIAMLDLLVPCAHRWRSLIIRDSVPYFHLSLVLQRIGYLSFPSLRRVSITPRHFDEVSDNWNSQFLRPGSSCQLEYLELGRQFVVSTDFKIPSCLSTLVLELHHGENAVLSSLLELPSCARLTVLSLSGNMGVFHQQLPNSVHLPLLDKLICKAADVGGMLHAIVAPKLRHFEYRPIRVDDISADLFTGLESKFSNVSRIVLFSSGIEHDIEFVCLAFPGVRHAVLHEDDAKAVFASMETVPIPTSWQHLESLAIEGSHVRHYPDYLVTLVAWLKERQFMGRSNLRVKLCSFQGDPSWFSAVQNALQEQCTVEWVNIHLIANMGISSTAGGSLCTQWSAVSDLSSGFMDEVVENMCSRLYTSR</sequence>
<gene>
    <name evidence="2" type="ORF">SCLCIDRAFT_916076</name>
</gene>
<dbReference type="HOGENOM" id="CLU_023752_2_0_1"/>
<organism evidence="2 3">
    <name type="scientific">Scleroderma citrinum Foug A</name>
    <dbReference type="NCBI Taxonomy" id="1036808"/>
    <lineage>
        <taxon>Eukaryota</taxon>
        <taxon>Fungi</taxon>
        <taxon>Dikarya</taxon>
        <taxon>Basidiomycota</taxon>
        <taxon>Agaricomycotina</taxon>
        <taxon>Agaricomycetes</taxon>
        <taxon>Agaricomycetidae</taxon>
        <taxon>Boletales</taxon>
        <taxon>Sclerodermatineae</taxon>
        <taxon>Sclerodermataceae</taxon>
        <taxon>Scleroderma</taxon>
    </lineage>
</organism>
<name>A0A0C2ZHN3_9AGAM</name>
<reference evidence="3" key="2">
    <citation type="submission" date="2015-01" db="EMBL/GenBank/DDBJ databases">
        <title>Evolutionary Origins and Diversification of the Mycorrhizal Mutualists.</title>
        <authorList>
            <consortium name="DOE Joint Genome Institute"/>
            <consortium name="Mycorrhizal Genomics Consortium"/>
            <person name="Kohler A."/>
            <person name="Kuo A."/>
            <person name="Nagy L.G."/>
            <person name="Floudas D."/>
            <person name="Copeland A."/>
            <person name="Barry K.W."/>
            <person name="Cichocki N."/>
            <person name="Veneault-Fourrey C."/>
            <person name="LaButti K."/>
            <person name="Lindquist E.A."/>
            <person name="Lipzen A."/>
            <person name="Lundell T."/>
            <person name="Morin E."/>
            <person name="Murat C."/>
            <person name="Riley R."/>
            <person name="Ohm R."/>
            <person name="Sun H."/>
            <person name="Tunlid A."/>
            <person name="Henrissat B."/>
            <person name="Grigoriev I.V."/>
            <person name="Hibbett D.S."/>
            <person name="Martin F."/>
        </authorList>
    </citation>
    <scope>NUCLEOTIDE SEQUENCE [LARGE SCALE GENOMIC DNA]</scope>
    <source>
        <strain evidence="3">Foug A</strain>
    </source>
</reference>
<dbReference type="EMBL" id="KN822055">
    <property type="protein sequence ID" value="KIM61128.1"/>
    <property type="molecule type" value="Genomic_DNA"/>
</dbReference>
<keyword evidence="1" id="KW-0175">Coiled coil</keyword>
<dbReference type="Gene3D" id="1.20.1280.50">
    <property type="match status" value="1"/>
</dbReference>
<dbReference type="SUPFAM" id="SSF52058">
    <property type="entry name" value="L domain-like"/>
    <property type="match status" value="1"/>
</dbReference>
<dbReference type="InParanoid" id="A0A0C2ZHN3"/>
<protein>
    <submittedName>
        <fullName evidence="2">Uncharacterized protein</fullName>
    </submittedName>
</protein>
<dbReference type="STRING" id="1036808.A0A0C2ZHN3"/>
<keyword evidence="3" id="KW-1185">Reference proteome</keyword>